<evidence type="ECO:0000256" key="13">
    <source>
        <dbReference type="PIRSR" id="PIRSR000350-2"/>
    </source>
</evidence>
<keyword evidence="14" id="KW-0547">Nucleotide-binding</keyword>
<sequence length="471" mass="48968">MQPRIIVIGAGPGGYSAAFRAAELGGTVTLVESGHLGGTCLNRGCIPTKTLKASAEVLETVCRAGEFGISLSGIGIDLPAILSRKDKVIATLRGGLEKTCAKLRIRCAHGRGKIVDPGLVRVTNAEGRVEDIMGDRVIIAAGSGPLPLPALPVDHKQILDSNDALNIGSVPSSLIIVGAGVIGAELAFIFRTFGSRVTLVEGLPRVLPVPSVDVEMSKLLQREMKKAGIGLELCRVVTEARSIKNQVEVVLGPSPFLPPESLPQAARQESVLSAQTVIVAAGRVPDTDGLGLKEAGIATDSRGYVLADEFLRTNVPGVYALGDVLGPSKIMLAHMAAFEGDIAAENCLGARKSVNYDVVPSGIFTSPEIADVGLTEEQARERGYDVVCSLFQARELGKAQAMGALAGVFKLVAVKSSGKLLGVHIAGAHATDSIAEAALALQMGAGINDVLNTIHAHPTLAEGIFEAARRL</sequence>
<evidence type="ECO:0000259" key="17">
    <source>
        <dbReference type="Pfam" id="PF02852"/>
    </source>
</evidence>
<evidence type="ECO:0000256" key="2">
    <source>
        <dbReference type="ARBA" id="ARBA00007532"/>
    </source>
</evidence>
<organism evidence="19 20">
    <name type="scientific">Candidatus Desulfovibrio kirbyi</name>
    <dbReference type="NCBI Taxonomy" id="2696086"/>
    <lineage>
        <taxon>Bacteria</taxon>
        <taxon>Pseudomonadati</taxon>
        <taxon>Thermodesulfobacteriota</taxon>
        <taxon>Desulfovibrionia</taxon>
        <taxon>Desulfovibrionales</taxon>
        <taxon>Desulfovibrionaceae</taxon>
        <taxon>Desulfovibrio</taxon>
    </lineage>
</organism>
<dbReference type="GO" id="GO:0050660">
    <property type="term" value="F:flavin adenine dinucleotide binding"/>
    <property type="evidence" value="ECO:0007669"/>
    <property type="project" value="InterPro"/>
</dbReference>
<dbReference type="GO" id="GO:0006103">
    <property type="term" value="P:2-oxoglutarate metabolic process"/>
    <property type="evidence" value="ECO:0007669"/>
    <property type="project" value="TreeGrafter"/>
</dbReference>
<feature type="binding site" evidence="14">
    <location>
        <position position="323"/>
    </location>
    <ligand>
        <name>FAD</name>
        <dbReference type="ChEBI" id="CHEBI:57692"/>
    </ligand>
</feature>
<feature type="domain" description="FAD/NAD(P)-binding" evidence="18">
    <location>
        <begin position="4"/>
        <end position="340"/>
    </location>
</feature>
<dbReference type="EC" id="1.8.1.4" evidence="3 16"/>
<evidence type="ECO:0000256" key="10">
    <source>
        <dbReference type="ARBA" id="ARBA00023157"/>
    </source>
</evidence>
<evidence type="ECO:0000313" key="20">
    <source>
        <dbReference type="Proteomes" id="UP000505077"/>
    </source>
</evidence>
<accession>A0A6L2R686</accession>
<dbReference type="Gene3D" id="3.30.390.30">
    <property type="match status" value="1"/>
</dbReference>
<dbReference type="InterPro" id="IPR016156">
    <property type="entry name" value="FAD/NAD-linked_Rdtase_dimer_sf"/>
</dbReference>
<feature type="binding site" evidence="14">
    <location>
        <begin position="331"/>
        <end position="334"/>
    </location>
    <ligand>
        <name>FAD</name>
        <dbReference type="ChEBI" id="CHEBI:57692"/>
    </ligand>
</feature>
<proteinExistence type="inferred from homology"/>
<comment type="cofactor">
    <cofactor evidence="14 16">
        <name>FAD</name>
        <dbReference type="ChEBI" id="CHEBI:57692"/>
    </cofactor>
    <text evidence="14 16">Binds 1 FAD per subunit.</text>
</comment>
<feature type="binding site" evidence="14">
    <location>
        <position position="201"/>
    </location>
    <ligand>
        <name>NAD(+)</name>
        <dbReference type="ChEBI" id="CHEBI:57540"/>
    </ligand>
</feature>
<dbReference type="PRINTS" id="PR00368">
    <property type="entry name" value="FADPNR"/>
</dbReference>
<evidence type="ECO:0000256" key="7">
    <source>
        <dbReference type="ARBA" id="ARBA00022827"/>
    </source>
</evidence>
<feature type="binding site" evidence="14">
    <location>
        <position position="282"/>
    </location>
    <ligand>
        <name>NAD(+)</name>
        <dbReference type="ChEBI" id="CHEBI:57540"/>
    </ligand>
</feature>
<dbReference type="InterPro" id="IPR004099">
    <property type="entry name" value="Pyr_nucl-diS_OxRdtase_dimer"/>
</dbReference>
<dbReference type="PRINTS" id="PR00411">
    <property type="entry name" value="PNDRDTASEI"/>
</dbReference>
<evidence type="ECO:0000256" key="4">
    <source>
        <dbReference type="ARBA" id="ARBA00016961"/>
    </source>
</evidence>
<evidence type="ECO:0000256" key="12">
    <source>
        <dbReference type="ARBA" id="ARBA00049187"/>
    </source>
</evidence>
<dbReference type="FunFam" id="3.30.390.30:FF:000001">
    <property type="entry name" value="Dihydrolipoyl dehydrogenase"/>
    <property type="match status" value="1"/>
</dbReference>
<comment type="subcellular location">
    <subcellularLocation>
        <location evidence="1">Cytoplasm</location>
    </subcellularLocation>
</comment>
<evidence type="ECO:0000259" key="18">
    <source>
        <dbReference type="Pfam" id="PF07992"/>
    </source>
</evidence>
<evidence type="ECO:0000256" key="1">
    <source>
        <dbReference type="ARBA" id="ARBA00004496"/>
    </source>
</evidence>
<keyword evidence="8 16" id="KW-0560">Oxidoreductase</keyword>
<keyword evidence="6 16" id="KW-0285">Flavoprotein</keyword>
<feature type="binding site" evidence="14">
    <location>
        <position position="112"/>
    </location>
    <ligand>
        <name>FAD</name>
        <dbReference type="ChEBI" id="CHEBI:57692"/>
    </ligand>
</feature>
<dbReference type="PANTHER" id="PTHR22912:SF217">
    <property type="entry name" value="DIHYDROLIPOYL DEHYDROGENASE"/>
    <property type="match status" value="1"/>
</dbReference>
<evidence type="ECO:0000256" key="3">
    <source>
        <dbReference type="ARBA" id="ARBA00012608"/>
    </source>
</evidence>
<dbReference type="PANTHER" id="PTHR22912">
    <property type="entry name" value="DISULFIDE OXIDOREDUCTASE"/>
    <property type="match status" value="1"/>
</dbReference>
<evidence type="ECO:0000256" key="16">
    <source>
        <dbReference type="RuleBase" id="RU003692"/>
    </source>
</evidence>
<dbReference type="Gene3D" id="3.50.50.60">
    <property type="entry name" value="FAD/NAD(P)-binding domain"/>
    <property type="match status" value="2"/>
</dbReference>
<evidence type="ECO:0000256" key="14">
    <source>
        <dbReference type="PIRSR" id="PIRSR000350-3"/>
    </source>
</evidence>
<dbReference type="InterPro" id="IPR050151">
    <property type="entry name" value="Class-I_Pyr_Nuc-Dis_Oxidored"/>
</dbReference>
<feature type="disulfide bond" description="Redox-active" evidence="15">
    <location>
        <begin position="40"/>
        <end position="45"/>
    </location>
</feature>
<evidence type="ECO:0000256" key="8">
    <source>
        <dbReference type="ARBA" id="ARBA00023002"/>
    </source>
</evidence>
<dbReference type="GO" id="GO:0005737">
    <property type="term" value="C:cytoplasm"/>
    <property type="evidence" value="ECO:0007669"/>
    <property type="project" value="UniProtKB-SubCell"/>
</dbReference>
<dbReference type="EMBL" id="BLLL01000008">
    <property type="protein sequence ID" value="GFH63070.1"/>
    <property type="molecule type" value="Genomic_DNA"/>
</dbReference>
<comment type="miscellaneous">
    <text evidence="16">The active site is a redox-active disulfide bond.</text>
</comment>
<evidence type="ECO:0000256" key="6">
    <source>
        <dbReference type="ARBA" id="ARBA00022630"/>
    </source>
</evidence>
<evidence type="ECO:0000256" key="5">
    <source>
        <dbReference type="ARBA" id="ARBA00022490"/>
    </source>
</evidence>
<dbReference type="Proteomes" id="UP000505077">
    <property type="component" value="Unassembled WGS sequence"/>
</dbReference>
<dbReference type="AlphaFoldDB" id="A0A6L2R686"/>
<comment type="similarity">
    <text evidence="2 16">Belongs to the class-I pyridine nucleotide-disulfide oxidoreductase family.</text>
</comment>
<keyword evidence="5" id="KW-0963">Cytoplasm</keyword>
<feature type="binding site" evidence="14">
    <location>
        <begin position="178"/>
        <end position="185"/>
    </location>
    <ligand>
        <name>NAD(+)</name>
        <dbReference type="ChEBI" id="CHEBI:57540"/>
    </ligand>
</feature>
<keyword evidence="10" id="KW-1015">Disulfide bond</keyword>
<dbReference type="Pfam" id="PF07992">
    <property type="entry name" value="Pyr_redox_2"/>
    <property type="match status" value="1"/>
</dbReference>
<dbReference type="SUPFAM" id="SSF55424">
    <property type="entry name" value="FAD/NAD-linked reductases, dimerisation (C-terminal) domain"/>
    <property type="match status" value="1"/>
</dbReference>
<reference evidence="19 20" key="1">
    <citation type="journal article" date="2020" name="ISME J.">
        <title>Parallel Reductive Genome Evolution in Desulfovibrio Ectosymbionts Independently Acquired by Trichonympha Protists in the Termite Gut.</title>
        <authorList>
            <person name="Takeuchi M."/>
            <person name="Kuwahara H."/>
            <person name="Murakami T."/>
            <person name="Takahashi K."/>
            <person name="Kajitani R."/>
            <person name="Toyoda A."/>
            <person name="Itoh T."/>
            <person name="Ohkuma M."/>
            <person name="Hongoh Y."/>
        </authorList>
    </citation>
    <scope>NUCLEOTIDE SEQUENCE [LARGE SCALE GENOMIC DNA]</scope>
    <source>
        <strain evidence="19">ZnDsv-02</strain>
    </source>
</reference>
<feature type="domain" description="Pyridine nucleotide-disulphide oxidoreductase dimerisation" evidence="17">
    <location>
        <begin position="359"/>
        <end position="467"/>
    </location>
</feature>
<dbReference type="SUPFAM" id="SSF51905">
    <property type="entry name" value="FAD/NAD(P)-binding domain"/>
    <property type="match status" value="1"/>
</dbReference>
<dbReference type="NCBIfam" id="TIGR01350">
    <property type="entry name" value="lipoamide_DH"/>
    <property type="match status" value="1"/>
</dbReference>
<gene>
    <name evidence="19" type="primary">gcvL</name>
    <name evidence="19" type="ORF">ZNDK_0841</name>
</gene>
<comment type="catalytic activity">
    <reaction evidence="12 16">
        <text>N(6)-[(R)-dihydrolipoyl]-L-lysyl-[protein] + NAD(+) = N(6)-[(R)-lipoyl]-L-lysyl-[protein] + NADH + H(+)</text>
        <dbReference type="Rhea" id="RHEA:15045"/>
        <dbReference type="Rhea" id="RHEA-COMP:10474"/>
        <dbReference type="Rhea" id="RHEA-COMP:10475"/>
        <dbReference type="ChEBI" id="CHEBI:15378"/>
        <dbReference type="ChEBI" id="CHEBI:57540"/>
        <dbReference type="ChEBI" id="CHEBI:57945"/>
        <dbReference type="ChEBI" id="CHEBI:83099"/>
        <dbReference type="ChEBI" id="CHEBI:83100"/>
        <dbReference type="EC" id="1.8.1.4"/>
    </reaction>
</comment>
<evidence type="ECO:0000256" key="11">
    <source>
        <dbReference type="ARBA" id="ARBA00023284"/>
    </source>
</evidence>
<evidence type="ECO:0000256" key="15">
    <source>
        <dbReference type="PIRSR" id="PIRSR000350-4"/>
    </source>
</evidence>
<dbReference type="GO" id="GO:0004148">
    <property type="term" value="F:dihydrolipoyl dehydrogenase (NADH) activity"/>
    <property type="evidence" value="ECO:0007669"/>
    <property type="project" value="UniProtKB-EC"/>
</dbReference>
<evidence type="ECO:0000256" key="9">
    <source>
        <dbReference type="ARBA" id="ARBA00023027"/>
    </source>
</evidence>
<dbReference type="InterPro" id="IPR006258">
    <property type="entry name" value="Lipoamide_DH"/>
</dbReference>
<keyword evidence="11 16" id="KW-0676">Redox-active center</keyword>
<keyword evidence="9 14" id="KW-0520">NAD</keyword>
<dbReference type="InterPro" id="IPR012999">
    <property type="entry name" value="Pyr_OxRdtase_I_AS"/>
</dbReference>
<keyword evidence="7 14" id="KW-0274">FAD</keyword>
<dbReference type="PIRSF" id="PIRSF000350">
    <property type="entry name" value="Mercury_reductase_MerA"/>
    <property type="match status" value="1"/>
</dbReference>
<comment type="caution">
    <text evidence="19">The sequence shown here is derived from an EMBL/GenBank/DDBJ whole genome shotgun (WGS) entry which is preliminary data.</text>
</comment>
<dbReference type="InterPro" id="IPR036188">
    <property type="entry name" value="FAD/NAD-bd_sf"/>
</dbReference>
<protein>
    <recommendedName>
        <fullName evidence="4 16">Dihydrolipoyl dehydrogenase</fullName>
        <ecNumber evidence="3 16">1.8.1.4</ecNumber>
    </recommendedName>
</protein>
<name>A0A6L2R686_9BACT</name>
<evidence type="ECO:0000313" key="19">
    <source>
        <dbReference type="EMBL" id="GFH63070.1"/>
    </source>
</evidence>
<dbReference type="InterPro" id="IPR023753">
    <property type="entry name" value="FAD/NAD-binding_dom"/>
</dbReference>
<feature type="binding site" evidence="14">
    <location>
        <position position="49"/>
    </location>
    <ligand>
        <name>FAD</name>
        <dbReference type="ChEBI" id="CHEBI:57692"/>
    </ligand>
</feature>
<feature type="active site" description="Proton acceptor" evidence="13">
    <location>
        <position position="457"/>
    </location>
</feature>
<dbReference type="InterPro" id="IPR001100">
    <property type="entry name" value="Pyr_nuc-diS_OxRdtase"/>
</dbReference>
<dbReference type="Pfam" id="PF02852">
    <property type="entry name" value="Pyr_redox_dim"/>
    <property type="match status" value="1"/>
</dbReference>
<dbReference type="PROSITE" id="PS00076">
    <property type="entry name" value="PYRIDINE_REDOX_1"/>
    <property type="match status" value="1"/>
</dbReference>